<feature type="transmembrane region" description="Helical" evidence="13">
    <location>
        <begin position="839"/>
        <end position="857"/>
    </location>
</feature>
<keyword evidence="16" id="KW-1185">Reference proteome</keyword>
<dbReference type="EMBL" id="JAZGQO010000003">
    <property type="protein sequence ID" value="KAK6188193.1"/>
    <property type="molecule type" value="Genomic_DNA"/>
</dbReference>
<feature type="repeat" description="ANK" evidence="12">
    <location>
        <begin position="446"/>
        <end position="478"/>
    </location>
</feature>
<evidence type="ECO:0000313" key="15">
    <source>
        <dbReference type="EMBL" id="KAK6188193.1"/>
    </source>
</evidence>
<keyword evidence="5" id="KW-0677">Repeat</keyword>
<accession>A0AAN8K2U3</accession>
<dbReference type="InterPro" id="IPR002110">
    <property type="entry name" value="Ankyrin_rpt"/>
</dbReference>
<comment type="subcellular location">
    <subcellularLocation>
        <location evidence="1">Membrane</location>
        <topology evidence="1">Multi-pass membrane protein</topology>
    </subcellularLocation>
</comment>
<dbReference type="InterPro" id="IPR005821">
    <property type="entry name" value="Ion_trans_dom"/>
</dbReference>
<keyword evidence="7 12" id="KW-0040">ANK repeat</keyword>
<dbReference type="Pfam" id="PF00520">
    <property type="entry name" value="Ion_trans"/>
    <property type="match status" value="1"/>
</dbReference>
<evidence type="ECO:0000256" key="10">
    <source>
        <dbReference type="ARBA" id="ARBA00023180"/>
    </source>
</evidence>
<evidence type="ECO:0000256" key="12">
    <source>
        <dbReference type="PROSITE-ProRule" id="PRU00023"/>
    </source>
</evidence>
<evidence type="ECO:0000256" key="3">
    <source>
        <dbReference type="ARBA" id="ARBA00022606"/>
    </source>
</evidence>
<feature type="transmembrane region" description="Helical" evidence="13">
    <location>
        <begin position="975"/>
        <end position="999"/>
    </location>
</feature>
<feature type="repeat" description="ANK" evidence="12">
    <location>
        <begin position="273"/>
        <end position="305"/>
    </location>
</feature>
<feature type="domain" description="Ion transport" evidence="14">
    <location>
        <begin position="804"/>
        <end position="1007"/>
    </location>
</feature>
<dbReference type="GO" id="GO:0005216">
    <property type="term" value="F:monoatomic ion channel activity"/>
    <property type="evidence" value="ECO:0007669"/>
    <property type="project" value="InterPro"/>
</dbReference>
<feature type="repeat" description="ANK" evidence="12">
    <location>
        <begin position="199"/>
        <end position="231"/>
    </location>
</feature>
<keyword evidence="2" id="KW-0813">Transport</keyword>
<reference evidence="15 16" key="1">
    <citation type="submission" date="2024-01" db="EMBL/GenBank/DDBJ databases">
        <title>The genome of the rayed Mediterranean limpet Patella caerulea (Linnaeus, 1758).</title>
        <authorList>
            <person name="Anh-Thu Weber A."/>
            <person name="Halstead-Nussloch G."/>
        </authorList>
    </citation>
    <scope>NUCLEOTIDE SEQUENCE [LARGE SCALE GENOMIC DNA]</scope>
    <source>
        <strain evidence="15">AATW-2023a</strain>
        <tissue evidence="15">Whole specimen</tissue>
    </source>
</reference>
<keyword evidence="6 13" id="KW-1133">Transmembrane helix</keyword>
<organism evidence="15 16">
    <name type="scientific">Patella caerulea</name>
    <name type="common">Rayed Mediterranean limpet</name>
    <dbReference type="NCBI Taxonomy" id="87958"/>
    <lineage>
        <taxon>Eukaryota</taxon>
        <taxon>Metazoa</taxon>
        <taxon>Spiralia</taxon>
        <taxon>Lophotrochozoa</taxon>
        <taxon>Mollusca</taxon>
        <taxon>Gastropoda</taxon>
        <taxon>Patellogastropoda</taxon>
        <taxon>Patelloidea</taxon>
        <taxon>Patellidae</taxon>
        <taxon>Patella</taxon>
    </lineage>
</organism>
<dbReference type="InterPro" id="IPR052076">
    <property type="entry name" value="TRP_cation_channel"/>
</dbReference>
<dbReference type="GO" id="GO:1902495">
    <property type="term" value="C:transmembrane transporter complex"/>
    <property type="evidence" value="ECO:0007669"/>
    <property type="project" value="TreeGrafter"/>
</dbReference>
<feature type="repeat" description="ANK" evidence="12">
    <location>
        <begin position="547"/>
        <end position="569"/>
    </location>
</feature>
<feature type="transmembrane region" description="Helical" evidence="13">
    <location>
        <begin position="746"/>
        <end position="768"/>
    </location>
</feature>
<dbReference type="Proteomes" id="UP001347796">
    <property type="component" value="Unassembled WGS sequence"/>
</dbReference>
<keyword evidence="10" id="KW-0325">Glycoprotein</keyword>
<evidence type="ECO:0000256" key="4">
    <source>
        <dbReference type="ARBA" id="ARBA00022692"/>
    </source>
</evidence>
<dbReference type="PRINTS" id="PR01415">
    <property type="entry name" value="ANKYRIN"/>
</dbReference>
<proteinExistence type="predicted"/>
<keyword evidence="11" id="KW-0407">Ion channel</keyword>
<evidence type="ECO:0000256" key="13">
    <source>
        <dbReference type="SAM" id="Phobius"/>
    </source>
</evidence>
<feature type="transmembrane region" description="Helical" evidence="13">
    <location>
        <begin position="903"/>
        <end position="925"/>
    </location>
</feature>
<evidence type="ECO:0000256" key="8">
    <source>
        <dbReference type="ARBA" id="ARBA00023065"/>
    </source>
</evidence>
<sequence>MDKIRKWYNAWQFVHSSTYVRKRNEGQQVLKHTIEDECSTCGHNNVADIIVSSHGGSQIGLFLNLQHDHFTDVAGKGNLEEFAKLYNADPSRLCIEDSKGQMAIHMAAVKGRINILDFIINHNGDINCKDKKGNTPLHLAVENEQLVVITHLLDKGADPSIKNEILFCPLHLAVDIENIDVVETLVKHPKIDKDVRGDMGATPLHICAFKNRAEAAKLLIRYGAKPCVKCDFGYYPIHCAAKAAASETLEVLIGYAISKGYKREQIMSFKDKENNMPLHSAVHGGNITAVEVCLKAGAPVDTQQDDLSTPLHFAASQGNLEMLMIMYNNQTERFQTALHIGDVVKRTPLHNASLFNHSLVVKFLLEKGADVNAVDSEERTALLLAASKGGWDTVQILLDNSADMSVKDKNNRNFLHLAIKFGGQFKDFKCSYFKNLKNLLNEKDDFGCTPLHYASKEGHLMAIDDLLEMGAAINPKNNHRESPFHFASKYGRFNTCRRLLESEQGPNILNETDAKGMTGLHLAAINGHTKILTLLMTKGAVVNRDNTDNTPLHYAALNGYTQSIRLLLSVHRNLLDSVNIDKDTPLHLAAKAGHTNTVLLLMTLGAAFNVNIEGKSFIDYITEAKLTDVALGVIGHDRWQEVLECCSESYGCPMLGFIQHLPEVCMAVLDRCQTYSNHDGKSAELYIEYNFKYLRCEMTYASDQSKNRDYRPLKPLNTMVQHGRVECLSHPVVVNYLKMKWNSYGMWFYTLYLLVYATYLALLTAFIVQSDSLKHYDKPNVTNTTMEMLHGNKLDGYERHPQFMAYNVVISVYCILNIIKEVFQMITQKKKYFEDPQNFLEWALYLLTLFFLAPFLLGYSFHWQWEIGTLAVFTAWFNCLVFLQRFDFFGIYVVMFLEILKTLIQVICVFSILIIAFGLSFFILLSREQSMAYSTPGLSLFRTVMMMFELDYMESFNSPFTDSSDSTLHYGSLTFFMLALFVLLMPILLMNLLIGLAVGDIEAVQRNARLKRLAMQVDMHSDLERKMPQRLFEVIDKTSYRIYPNKCKSLLINLWSKVTWSGDNDGNACMDPFSKQNTYIYEELFKQKQRIKEVSNTIEKNNNLLKLIVQKMDIYTEDDAWDEGLCPADSFSSIIHPGNNMNNSWRSSSKFNVVRQSAVIRQWKKKMEK</sequence>
<evidence type="ECO:0000259" key="14">
    <source>
        <dbReference type="Pfam" id="PF00520"/>
    </source>
</evidence>
<evidence type="ECO:0000256" key="1">
    <source>
        <dbReference type="ARBA" id="ARBA00004141"/>
    </source>
</evidence>
<evidence type="ECO:0000313" key="16">
    <source>
        <dbReference type="Proteomes" id="UP001347796"/>
    </source>
</evidence>
<name>A0AAN8K2U3_PATCE</name>
<dbReference type="SMART" id="SM00248">
    <property type="entry name" value="ANK"/>
    <property type="match status" value="14"/>
</dbReference>
<dbReference type="InterPro" id="IPR036770">
    <property type="entry name" value="Ankyrin_rpt-contain_sf"/>
</dbReference>
<dbReference type="Gene3D" id="1.25.40.20">
    <property type="entry name" value="Ankyrin repeat-containing domain"/>
    <property type="match status" value="3"/>
</dbReference>
<evidence type="ECO:0000256" key="2">
    <source>
        <dbReference type="ARBA" id="ARBA00022448"/>
    </source>
</evidence>
<dbReference type="SUPFAM" id="SSF48403">
    <property type="entry name" value="Ankyrin repeat"/>
    <property type="match status" value="2"/>
</dbReference>
<feature type="repeat" description="ANK" evidence="12">
    <location>
        <begin position="581"/>
        <end position="613"/>
    </location>
</feature>
<evidence type="ECO:0000256" key="7">
    <source>
        <dbReference type="ARBA" id="ARBA00023043"/>
    </source>
</evidence>
<dbReference type="PROSITE" id="PS50297">
    <property type="entry name" value="ANK_REP_REGION"/>
    <property type="match status" value="10"/>
</dbReference>
<keyword evidence="3" id="KW-0716">Sensory transduction</keyword>
<keyword evidence="4 13" id="KW-0812">Transmembrane</keyword>
<dbReference type="PANTHER" id="PTHR47143">
    <property type="entry name" value="TRANSIENT RECEPTOR POTENTIAL CATION CHANNEL PROTEIN PAINLESS"/>
    <property type="match status" value="1"/>
</dbReference>
<evidence type="ECO:0000256" key="5">
    <source>
        <dbReference type="ARBA" id="ARBA00022737"/>
    </source>
</evidence>
<feature type="repeat" description="ANK" evidence="12">
    <location>
        <begin position="377"/>
        <end position="409"/>
    </location>
</feature>
<evidence type="ECO:0000256" key="11">
    <source>
        <dbReference type="ARBA" id="ARBA00023303"/>
    </source>
</evidence>
<comment type="caution">
    <text evidence="15">The sequence shown here is derived from an EMBL/GenBank/DDBJ whole genome shotgun (WGS) entry which is preliminary data.</text>
</comment>
<protein>
    <recommendedName>
        <fullName evidence="14">Ion transport domain-containing protein</fullName>
    </recommendedName>
</protein>
<dbReference type="PANTHER" id="PTHR47143:SF1">
    <property type="entry name" value="ION_TRANS DOMAIN-CONTAINING PROTEIN"/>
    <property type="match status" value="1"/>
</dbReference>
<dbReference type="Pfam" id="PF12796">
    <property type="entry name" value="Ank_2"/>
    <property type="match status" value="4"/>
</dbReference>
<dbReference type="AlphaFoldDB" id="A0AAN8K2U3"/>
<keyword evidence="9 13" id="KW-0472">Membrane</keyword>
<feature type="transmembrane region" description="Helical" evidence="13">
    <location>
        <begin position="803"/>
        <end position="819"/>
    </location>
</feature>
<evidence type="ECO:0000256" key="9">
    <source>
        <dbReference type="ARBA" id="ARBA00023136"/>
    </source>
</evidence>
<evidence type="ECO:0000256" key="6">
    <source>
        <dbReference type="ARBA" id="ARBA00022989"/>
    </source>
</evidence>
<keyword evidence="8" id="KW-0406">Ion transport</keyword>
<feature type="repeat" description="ANK" evidence="12">
    <location>
        <begin position="132"/>
        <end position="164"/>
    </location>
</feature>
<feature type="repeat" description="ANK" evidence="12">
    <location>
        <begin position="344"/>
        <end position="376"/>
    </location>
</feature>
<dbReference type="PROSITE" id="PS50088">
    <property type="entry name" value="ANK_REPEAT"/>
    <property type="match status" value="10"/>
</dbReference>
<gene>
    <name evidence="15" type="ORF">SNE40_004425</name>
</gene>
<feature type="repeat" description="ANK" evidence="12">
    <location>
        <begin position="99"/>
        <end position="131"/>
    </location>
</feature>
<dbReference type="Pfam" id="PF00023">
    <property type="entry name" value="Ank"/>
    <property type="match status" value="3"/>
</dbReference>
<feature type="repeat" description="ANK" evidence="12">
    <location>
        <begin position="515"/>
        <end position="547"/>
    </location>
</feature>